<dbReference type="Gene3D" id="3.30.300.30">
    <property type="match status" value="1"/>
</dbReference>
<feature type="domain" description="AMP-dependent synthetase/ligase" evidence="5">
    <location>
        <begin position="11"/>
        <end position="411"/>
    </location>
</feature>
<comment type="similarity">
    <text evidence="1">Belongs to the ATP-dependent AMP-binding enzyme family.</text>
</comment>
<feature type="domain" description="AMP-binding enzyme C-terminal" evidence="6">
    <location>
        <begin position="455"/>
        <end position="555"/>
    </location>
</feature>
<gene>
    <name evidence="7" type="ORF">A4X20_10320</name>
</gene>
<keyword evidence="3" id="KW-0276">Fatty acid metabolism</keyword>
<dbReference type="EMBL" id="LWCS01000076">
    <property type="protein sequence ID" value="OAN28587.1"/>
    <property type="molecule type" value="Genomic_DNA"/>
</dbReference>
<dbReference type="InterPro" id="IPR000873">
    <property type="entry name" value="AMP-dep_synth/lig_dom"/>
</dbReference>
<evidence type="ECO:0000256" key="3">
    <source>
        <dbReference type="ARBA" id="ARBA00022832"/>
    </source>
</evidence>
<sequence length="560" mass="60577">MIESSIPAILRERASLQPHDAAFTYVDYDTDAAGAHEALTWSELYRRVVNLADELRGQADRGDRVLILAPQGMEYVVGYLGSLEANLIAVPLAAPMHPSGDERIRAVLDDAAPAVILTTSALVDDAVRCVGDRHTPPAIVAIDRLDLNTRRRPHRRREERPDVAYLQYTSGSTRTPAGVMVSHRNLSANFEQMTANFFAEHGKVAPPGTTVVSWLPFYHDMGLLLGICTPILGGWRTVFTSPVAFLTKPARWMQLLGGHERGLTAAPNFAFDLAAARTADADMAGADLGNVLAIMSGAERVQPGTVDRFAKRFAPFHLSDSVIRPSYGLAEATLYVATRLPGAAPTVVPFDAEKLSQGVAERGSSGTPLISYGAPVSPTVRIVDPESRREVDPGRIGEIWTRGENVCQGYWNKPAETAYTFGATLDGEPDQKWLRTGDLGFLSDGDLFIVGRLKDLLIVRGRNHYPDDIEATVSAISGGRSAAISVDQDGTEQLVVVAEAKTDRDIVHDVTAAVANAHGLTLTDLVLVRRGSLPITTSGKIRRQKCVEQYLDASLARLDA</sequence>
<evidence type="ECO:0000313" key="8">
    <source>
        <dbReference type="Proteomes" id="UP000078396"/>
    </source>
</evidence>
<evidence type="ECO:0000256" key="4">
    <source>
        <dbReference type="ARBA" id="ARBA00023098"/>
    </source>
</evidence>
<dbReference type="RefSeq" id="WP_064285000.1">
    <property type="nucleotide sequence ID" value="NZ_LWCS01000076.1"/>
</dbReference>
<keyword evidence="4" id="KW-0443">Lipid metabolism</keyword>
<dbReference type="Gene3D" id="3.40.50.12780">
    <property type="entry name" value="N-terminal domain of ligase-like"/>
    <property type="match status" value="1"/>
</dbReference>
<dbReference type="STRING" id="912594.AWC12_17635"/>
<dbReference type="Pfam" id="PF23024">
    <property type="entry name" value="AMP-dom_DIP2-like"/>
    <property type="match status" value="1"/>
</dbReference>
<dbReference type="GO" id="GO:0005886">
    <property type="term" value="C:plasma membrane"/>
    <property type="evidence" value="ECO:0007669"/>
    <property type="project" value="TreeGrafter"/>
</dbReference>
<reference evidence="7 8" key="1">
    <citation type="submission" date="2016-04" db="EMBL/GenBank/DDBJ databases">
        <title>Draft Genome Sequences of Staphylococcus capitis Strain H36, S. capitis Strain H65, S. cohnii Strain H62, S. hominis Strain H69, Mycobacterium iranicum Strain H39, Plantibacter sp. Strain H53, Pseudomonas oryzihabitans Strain H72, and Microbacterium sp. Strain H83, isolated from residential settings.</title>
        <authorList>
            <person name="Lymperopoulou D."/>
            <person name="Adams R.I."/>
            <person name="Lindow S."/>
            <person name="Coil D.A."/>
            <person name="Jospin G."/>
            <person name="Eisen J.A."/>
        </authorList>
    </citation>
    <scope>NUCLEOTIDE SEQUENCE [LARGE SCALE GENOMIC DNA]</scope>
    <source>
        <strain evidence="7 8">H39</strain>
    </source>
</reference>
<dbReference type="InterPro" id="IPR042099">
    <property type="entry name" value="ANL_N_sf"/>
</dbReference>
<dbReference type="Proteomes" id="UP000078396">
    <property type="component" value="Unassembled WGS sequence"/>
</dbReference>
<keyword evidence="2" id="KW-0436">Ligase</keyword>
<evidence type="ECO:0000313" key="7">
    <source>
        <dbReference type="EMBL" id="OAN28587.1"/>
    </source>
</evidence>
<name>A0A178LDT3_MYCIR</name>
<dbReference type="FunFam" id="3.40.50.12780:FF:000013">
    <property type="entry name" value="Long-chain-fatty-acid--AMP ligase FadD32"/>
    <property type="match status" value="1"/>
</dbReference>
<organism evidence="7 8">
    <name type="scientific">Mycolicibacterium iranicum</name>
    <name type="common">Mycobacterium iranicum</name>
    <dbReference type="NCBI Taxonomy" id="912594"/>
    <lineage>
        <taxon>Bacteria</taxon>
        <taxon>Bacillati</taxon>
        <taxon>Actinomycetota</taxon>
        <taxon>Actinomycetes</taxon>
        <taxon>Mycobacteriales</taxon>
        <taxon>Mycobacteriaceae</taxon>
        <taxon>Mycolicibacterium</taxon>
    </lineage>
</organism>
<dbReference type="eggNOG" id="COG0318">
    <property type="taxonomic scope" value="Bacteria"/>
</dbReference>
<dbReference type="InterPro" id="IPR025110">
    <property type="entry name" value="AMP-bd_C"/>
</dbReference>
<dbReference type="PANTHER" id="PTHR22754:SF32">
    <property type="entry name" value="DISCO-INTERACTING PROTEIN 2"/>
    <property type="match status" value="1"/>
</dbReference>
<protein>
    <submittedName>
        <fullName evidence="7">Acyl-CoA synthetase</fullName>
    </submittedName>
</protein>
<dbReference type="Pfam" id="PF00501">
    <property type="entry name" value="AMP-binding"/>
    <property type="match status" value="1"/>
</dbReference>
<dbReference type="GO" id="GO:0006633">
    <property type="term" value="P:fatty acid biosynthetic process"/>
    <property type="evidence" value="ECO:0007669"/>
    <property type="project" value="TreeGrafter"/>
</dbReference>
<dbReference type="OrthoDB" id="3671040at2"/>
<comment type="caution">
    <text evidence="7">The sequence shown here is derived from an EMBL/GenBank/DDBJ whole genome shotgun (WGS) entry which is preliminary data.</text>
</comment>
<dbReference type="PANTHER" id="PTHR22754">
    <property type="entry name" value="DISCO-INTERACTING PROTEIN 2 DIP2 -RELATED"/>
    <property type="match status" value="1"/>
</dbReference>
<dbReference type="CDD" id="cd05931">
    <property type="entry name" value="FAAL"/>
    <property type="match status" value="1"/>
</dbReference>
<evidence type="ECO:0000256" key="1">
    <source>
        <dbReference type="ARBA" id="ARBA00006432"/>
    </source>
</evidence>
<accession>A0A178LDT3</accession>
<dbReference type="GO" id="GO:0071766">
    <property type="term" value="P:Actinobacterium-type cell wall biogenesis"/>
    <property type="evidence" value="ECO:0007669"/>
    <property type="project" value="UniProtKB-ARBA"/>
</dbReference>
<dbReference type="AlphaFoldDB" id="A0A178LDT3"/>
<evidence type="ECO:0000259" key="5">
    <source>
        <dbReference type="Pfam" id="PF00501"/>
    </source>
</evidence>
<dbReference type="FunFam" id="3.30.300.30:FF:000016">
    <property type="entry name" value="Fatty-acid-CoA ligase FadD26"/>
    <property type="match status" value="1"/>
</dbReference>
<dbReference type="NCBIfam" id="NF004509">
    <property type="entry name" value="PRK05850.1"/>
    <property type="match status" value="1"/>
</dbReference>
<proteinExistence type="inferred from homology"/>
<dbReference type="InterPro" id="IPR045851">
    <property type="entry name" value="AMP-bd_C_sf"/>
</dbReference>
<dbReference type="GO" id="GO:0070566">
    <property type="term" value="F:adenylyltransferase activity"/>
    <property type="evidence" value="ECO:0007669"/>
    <property type="project" value="TreeGrafter"/>
</dbReference>
<dbReference type="GO" id="GO:0016874">
    <property type="term" value="F:ligase activity"/>
    <property type="evidence" value="ECO:0007669"/>
    <property type="project" value="UniProtKB-KW"/>
</dbReference>
<evidence type="ECO:0000256" key="2">
    <source>
        <dbReference type="ARBA" id="ARBA00022598"/>
    </source>
</evidence>
<dbReference type="SUPFAM" id="SSF56801">
    <property type="entry name" value="Acetyl-CoA synthetase-like"/>
    <property type="match status" value="1"/>
</dbReference>
<evidence type="ECO:0000259" key="6">
    <source>
        <dbReference type="Pfam" id="PF23024"/>
    </source>
</evidence>
<dbReference type="InterPro" id="IPR040097">
    <property type="entry name" value="FAAL/FAAC"/>
</dbReference>